<dbReference type="AlphaFoldDB" id="A0A9D5D8K3"/>
<evidence type="ECO:0000256" key="8">
    <source>
        <dbReference type="ARBA" id="ARBA00022729"/>
    </source>
</evidence>
<evidence type="ECO:0000256" key="10">
    <source>
        <dbReference type="ARBA" id="ARBA00022837"/>
    </source>
</evidence>
<comment type="function">
    <text evidence="14">PA2 catalyzes the calcium-dependent hydrolysis of the 2-acyl groups in 3-sn-phosphoglycerides. Releases lysophospholipids (LPLs) and free fatty acids (FFAs) from membrane phospholipids in response to hormones and other external stimuli.</text>
</comment>
<dbReference type="EC" id="3.1.1.4" evidence="5"/>
<comment type="subcellular location">
    <subcellularLocation>
        <location evidence="3">Secreted</location>
    </subcellularLocation>
</comment>
<reference evidence="16" key="1">
    <citation type="submission" date="2021-03" db="EMBL/GenBank/DDBJ databases">
        <authorList>
            <person name="Li Z."/>
            <person name="Yang C."/>
        </authorList>
    </citation>
    <scope>NUCLEOTIDE SEQUENCE</scope>
    <source>
        <strain evidence="16">Dzin_1.0</strain>
        <tissue evidence="16">Leaf</tissue>
    </source>
</reference>
<keyword evidence="10" id="KW-0106">Calcium</keyword>
<comment type="cofactor">
    <cofactor evidence="2">
        <name>Ca(2+)</name>
        <dbReference type="ChEBI" id="CHEBI:29108"/>
    </cofactor>
</comment>
<keyword evidence="9" id="KW-0378">Hydrolase</keyword>
<evidence type="ECO:0000256" key="6">
    <source>
        <dbReference type="ARBA" id="ARBA00022525"/>
    </source>
</evidence>
<dbReference type="GO" id="GO:0005509">
    <property type="term" value="F:calcium ion binding"/>
    <property type="evidence" value="ECO:0007669"/>
    <property type="project" value="InterPro"/>
</dbReference>
<dbReference type="InterPro" id="IPR033113">
    <property type="entry name" value="PLA2_histidine"/>
</dbReference>
<keyword evidence="12" id="KW-0443">Lipid metabolism</keyword>
<dbReference type="GO" id="GO:0008289">
    <property type="term" value="F:lipid binding"/>
    <property type="evidence" value="ECO:0007669"/>
    <property type="project" value="TreeGrafter"/>
</dbReference>
<dbReference type="GO" id="GO:0016042">
    <property type="term" value="P:lipid catabolic process"/>
    <property type="evidence" value="ECO:0007669"/>
    <property type="project" value="UniProtKB-KW"/>
</dbReference>
<accession>A0A9D5D8K3</accession>
<dbReference type="FunFam" id="1.20.90.10:FF:000005">
    <property type="entry name" value="Secretory phospholipase A2"/>
    <property type="match status" value="1"/>
</dbReference>
<comment type="catalytic activity">
    <reaction evidence="1">
        <text>a 1,2-diacyl-sn-glycero-3-phosphocholine + H2O = a 1-acyl-sn-glycero-3-phosphocholine + a fatty acid + H(+)</text>
        <dbReference type="Rhea" id="RHEA:15801"/>
        <dbReference type="ChEBI" id="CHEBI:15377"/>
        <dbReference type="ChEBI" id="CHEBI:15378"/>
        <dbReference type="ChEBI" id="CHEBI:28868"/>
        <dbReference type="ChEBI" id="CHEBI:57643"/>
        <dbReference type="ChEBI" id="CHEBI:58168"/>
        <dbReference type="EC" id="3.1.1.4"/>
    </reaction>
</comment>
<dbReference type="EMBL" id="JAGGNH010000001">
    <property type="protein sequence ID" value="KAJ0987178.1"/>
    <property type="molecule type" value="Genomic_DNA"/>
</dbReference>
<dbReference type="GO" id="GO:0005576">
    <property type="term" value="C:extracellular region"/>
    <property type="evidence" value="ECO:0007669"/>
    <property type="project" value="UniProtKB-SubCell"/>
</dbReference>
<dbReference type="InterPro" id="IPR036444">
    <property type="entry name" value="PLipase_A2_dom_sf"/>
</dbReference>
<evidence type="ECO:0000256" key="1">
    <source>
        <dbReference type="ARBA" id="ARBA00001604"/>
    </source>
</evidence>
<dbReference type="Gene3D" id="1.20.90.10">
    <property type="entry name" value="Phospholipase A2 domain"/>
    <property type="match status" value="1"/>
</dbReference>
<evidence type="ECO:0000256" key="5">
    <source>
        <dbReference type="ARBA" id="ARBA00013278"/>
    </source>
</evidence>
<keyword evidence="17" id="KW-1185">Reference proteome</keyword>
<reference evidence="16" key="2">
    <citation type="journal article" date="2022" name="Hortic Res">
        <title>The genome of Dioscorea zingiberensis sheds light on the biosynthesis, origin and evolution of the medicinally important diosgenin saponins.</title>
        <authorList>
            <person name="Li Y."/>
            <person name="Tan C."/>
            <person name="Li Z."/>
            <person name="Guo J."/>
            <person name="Li S."/>
            <person name="Chen X."/>
            <person name="Wang C."/>
            <person name="Dai X."/>
            <person name="Yang H."/>
            <person name="Song W."/>
            <person name="Hou L."/>
            <person name="Xu J."/>
            <person name="Tong Z."/>
            <person name="Xu A."/>
            <person name="Yuan X."/>
            <person name="Wang W."/>
            <person name="Yang Q."/>
            <person name="Chen L."/>
            <person name="Sun Z."/>
            <person name="Wang K."/>
            <person name="Pan B."/>
            <person name="Chen J."/>
            <person name="Bao Y."/>
            <person name="Liu F."/>
            <person name="Qi X."/>
            <person name="Gang D.R."/>
            <person name="Wen J."/>
            <person name="Li J."/>
        </authorList>
    </citation>
    <scope>NUCLEOTIDE SEQUENCE</scope>
    <source>
        <strain evidence="16">Dzin_1.0</strain>
    </source>
</reference>
<evidence type="ECO:0000256" key="12">
    <source>
        <dbReference type="ARBA" id="ARBA00023098"/>
    </source>
</evidence>
<organism evidence="16 17">
    <name type="scientific">Dioscorea zingiberensis</name>
    <dbReference type="NCBI Taxonomy" id="325984"/>
    <lineage>
        <taxon>Eukaryota</taxon>
        <taxon>Viridiplantae</taxon>
        <taxon>Streptophyta</taxon>
        <taxon>Embryophyta</taxon>
        <taxon>Tracheophyta</taxon>
        <taxon>Spermatophyta</taxon>
        <taxon>Magnoliopsida</taxon>
        <taxon>Liliopsida</taxon>
        <taxon>Dioscoreales</taxon>
        <taxon>Dioscoreaceae</taxon>
        <taxon>Dioscorea</taxon>
    </lineage>
</organism>
<protein>
    <recommendedName>
        <fullName evidence="5">phospholipase A2</fullName>
        <ecNumber evidence="5">3.1.1.4</ecNumber>
    </recommendedName>
</protein>
<comment type="caution">
    <text evidence="16">The sequence shown here is derived from an EMBL/GenBank/DDBJ whole genome shotgun (WGS) entry which is preliminary data.</text>
</comment>
<dbReference type="GO" id="GO:0006644">
    <property type="term" value="P:phospholipid metabolic process"/>
    <property type="evidence" value="ECO:0007669"/>
    <property type="project" value="InterPro"/>
</dbReference>
<evidence type="ECO:0000256" key="13">
    <source>
        <dbReference type="ARBA" id="ARBA00023157"/>
    </source>
</evidence>
<feature type="signal peptide" evidence="15">
    <location>
        <begin position="1"/>
        <end position="27"/>
    </location>
</feature>
<name>A0A9D5D8K3_9LILI</name>
<sequence>METMKWNIKLFYLSLLSFQLQSITVQGLNIGLHFGDSATVSTQQCSRTCESENCSLPPFLRYGKYCGVLYSGCPGEEPCDGLDACCEVHDACIQANQNDYLNEQCNENFLNCISEFRDSGAQTFKGNKCKPKEVVDEISLVIQVALLAGRAIQNP</sequence>
<keyword evidence="8 15" id="KW-0732">Signal</keyword>
<dbReference type="Proteomes" id="UP001085076">
    <property type="component" value="Miscellaneous, Linkage group lg01"/>
</dbReference>
<dbReference type="InterPro" id="IPR001211">
    <property type="entry name" value="PLA2"/>
</dbReference>
<keyword evidence="13" id="KW-1015">Disulfide bond</keyword>
<dbReference type="PANTHER" id="PTHR11716:SF47">
    <property type="entry name" value="PHOSPHOLIPASE A2-ALPHA"/>
    <property type="match status" value="1"/>
</dbReference>
<evidence type="ECO:0000313" key="16">
    <source>
        <dbReference type="EMBL" id="KAJ0987178.1"/>
    </source>
</evidence>
<keyword evidence="11" id="KW-0442">Lipid degradation</keyword>
<dbReference type="GO" id="GO:0050482">
    <property type="term" value="P:arachidonate secretion"/>
    <property type="evidence" value="ECO:0007669"/>
    <property type="project" value="InterPro"/>
</dbReference>
<dbReference type="CDD" id="cd04706">
    <property type="entry name" value="PLA2_plant"/>
    <property type="match status" value="1"/>
</dbReference>
<evidence type="ECO:0000256" key="3">
    <source>
        <dbReference type="ARBA" id="ARBA00004613"/>
    </source>
</evidence>
<dbReference type="GO" id="GO:0004623">
    <property type="term" value="F:phospholipase A2 activity"/>
    <property type="evidence" value="ECO:0007669"/>
    <property type="project" value="UniProtKB-EC"/>
</dbReference>
<evidence type="ECO:0000256" key="14">
    <source>
        <dbReference type="ARBA" id="ARBA00059871"/>
    </source>
</evidence>
<evidence type="ECO:0000256" key="2">
    <source>
        <dbReference type="ARBA" id="ARBA00001913"/>
    </source>
</evidence>
<dbReference type="PROSITE" id="PS00118">
    <property type="entry name" value="PA2_HIS"/>
    <property type="match status" value="1"/>
</dbReference>
<comment type="similarity">
    <text evidence="4">Belongs to the phospholipase A2 family.</text>
</comment>
<dbReference type="SUPFAM" id="SSF48619">
    <property type="entry name" value="Phospholipase A2, PLA2"/>
    <property type="match status" value="1"/>
</dbReference>
<dbReference type="PANTHER" id="PTHR11716">
    <property type="entry name" value="PHOSPHOLIPASE A2 FAMILY MEMBER"/>
    <property type="match status" value="1"/>
</dbReference>
<evidence type="ECO:0000256" key="11">
    <source>
        <dbReference type="ARBA" id="ARBA00022963"/>
    </source>
</evidence>
<keyword evidence="7" id="KW-0479">Metal-binding</keyword>
<evidence type="ECO:0000313" key="17">
    <source>
        <dbReference type="Proteomes" id="UP001085076"/>
    </source>
</evidence>
<gene>
    <name evidence="16" type="ORF">J5N97_005534</name>
</gene>
<dbReference type="OrthoDB" id="1932081at2759"/>
<evidence type="ECO:0000256" key="4">
    <source>
        <dbReference type="ARBA" id="ARBA00007056"/>
    </source>
</evidence>
<keyword evidence="6" id="KW-0964">Secreted</keyword>
<evidence type="ECO:0000256" key="9">
    <source>
        <dbReference type="ARBA" id="ARBA00022801"/>
    </source>
</evidence>
<evidence type="ECO:0000256" key="15">
    <source>
        <dbReference type="SAM" id="SignalP"/>
    </source>
</evidence>
<feature type="chain" id="PRO_5038648220" description="phospholipase A2" evidence="15">
    <location>
        <begin position="28"/>
        <end position="155"/>
    </location>
</feature>
<evidence type="ECO:0000256" key="7">
    <source>
        <dbReference type="ARBA" id="ARBA00022723"/>
    </source>
</evidence>
<proteinExistence type="inferred from homology"/>